<accession>A0A0M8QMP2</accession>
<sequence length="65" mass="7363">MPVRYDETAERDLVDLVVRVRVVRNAAASRRSTSFPLTRVEHPLEVTCGQAMRQAADSSHHTYLP</sequence>
<keyword evidence="2" id="KW-1185">Reference proteome</keyword>
<gene>
    <name evidence="1" type="ORF">ADK41_25470</name>
</gene>
<dbReference type="Proteomes" id="UP000037773">
    <property type="component" value="Unassembled WGS sequence"/>
</dbReference>
<dbReference type="AlphaFoldDB" id="A0A0M8QMP2"/>
<dbReference type="EMBL" id="LGCN01000212">
    <property type="protein sequence ID" value="KOT35307.1"/>
    <property type="molecule type" value="Genomic_DNA"/>
</dbReference>
<name>A0A0M8QMP2_9ACTN</name>
<protein>
    <submittedName>
        <fullName evidence="1">Uncharacterized protein</fullName>
    </submittedName>
</protein>
<evidence type="ECO:0000313" key="1">
    <source>
        <dbReference type="EMBL" id="KOT35307.1"/>
    </source>
</evidence>
<dbReference type="PATRIC" id="fig|36816.3.peg.5501"/>
<reference evidence="1 2" key="1">
    <citation type="submission" date="2015-07" db="EMBL/GenBank/DDBJ databases">
        <authorList>
            <person name="Noorani M."/>
        </authorList>
    </citation>
    <scope>NUCLEOTIDE SEQUENCE [LARGE SCALE GENOMIC DNA]</scope>
    <source>
        <strain evidence="1 2">NRRL B-24567</strain>
    </source>
</reference>
<evidence type="ECO:0000313" key="2">
    <source>
        <dbReference type="Proteomes" id="UP000037773"/>
    </source>
</evidence>
<comment type="caution">
    <text evidence="1">The sequence shown here is derived from an EMBL/GenBank/DDBJ whole genome shotgun (WGS) entry which is preliminary data.</text>
</comment>
<proteinExistence type="predicted"/>
<organism evidence="1 2">
    <name type="scientific">Streptomyces caelestis</name>
    <dbReference type="NCBI Taxonomy" id="36816"/>
    <lineage>
        <taxon>Bacteria</taxon>
        <taxon>Bacillati</taxon>
        <taxon>Actinomycetota</taxon>
        <taxon>Actinomycetes</taxon>
        <taxon>Kitasatosporales</taxon>
        <taxon>Streptomycetaceae</taxon>
        <taxon>Streptomyces</taxon>
    </lineage>
</organism>